<name>A0AAW2JUL5_SESRA</name>
<gene>
    <name evidence="1" type="ORF">Sradi_6493500</name>
</gene>
<protein>
    <submittedName>
        <fullName evidence="1">Uncharacterized protein</fullName>
    </submittedName>
</protein>
<comment type="caution">
    <text evidence="1">The sequence shown here is derived from an EMBL/GenBank/DDBJ whole genome shotgun (WGS) entry which is preliminary data.</text>
</comment>
<evidence type="ECO:0000313" key="1">
    <source>
        <dbReference type="EMBL" id="KAL0298337.1"/>
    </source>
</evidence>
<organism evidence="1">
    <name type="scientific">Sesamum radiatum</name>
    <name type="common">Black benniseed</name>
    <dbReference type="NCBI Taxonomy" id="300843"/>
    <lineage>
        <taxon>Eukaryota</taxon>
        <taxon>Viridiplantae</taxon>
        <taxon>Streptophyta</taxon>
        <taxon>Embryophyta</taxon>
        <taxon>Tracheophyta</taxon>
        <taxon>Spermatophyta</taxon>
        <taxon>Magnoliopsida</taxon>
        <taxon>eudicotyledons</taxon>
        <taxon>Gunneridae</taxon>
        <taxon>Pentapetalae</taxon>
        <taxon>asterids</taxon>
        <taxon>lamiids</taxon>
        <taxon>Lamiales</taxon>
        <taxon>Pedaliaceae</taxon>
        <taxon>Sesamum</taxon>
    </lineage>
</organism>
<reference evidence="1" key="1">
    <citation type="submission" date="2020-06" db="EMBL/GenBank/DDBJ databases">
        <authorList>
            <person name="Li T."/>
            <person name="Hu X."/>
            <person name="Zhang T."/>
            <person name="Song X."/>
            <person name="Zhang H."/>
            <person name="Dai N."/>
            <person name="Sheng W."/>
            <person name="Hou X."/>
            <person name="Wei L."/>
        </authorList>
    </citation>
    <scope>NUCLEOTIDE SEQUENCE</scope>
    <source>
        <strain evidence="1">G02</strain>
        <tissue evidence="1">Leaf</tissue>
    </source>
</reference>
<dbReference type="AlphaFoldDB" id="A0AAW2JUL5"/>
<dbReference type="EMBL" id="JACGWJ010000031">
    <property type="protein sequence ID" value="KAL0298337.1"/>
    <property type="molecule type" value="Genomic_DNA"/>
</dbReference>
<accession>A0AAW2JUL5</accession>
<reference evidence="1" key="2">
    <citation type="journal article" date="2024" name="Plant">
        <title>Genomic evolution and insights into agronomic trait innovations of Sesamum species.</title>
        <authorList>
            <person name="Miao H."/>
            <person name="Wang L."/>
            <person name="Qu L."/>
            <person name="Liu H."/>
            <person name="Sun Y."/>
            <person name="Le M."/>
            <person name="Wang Q."/>
            <person name="Wei S."/>
            <person name="Zheng Y."/>
            <person name="Lin W."/>
            <person name="Duan Y."/>
            <person name="Cao H."/>
            <person name="Xiong S."/>
            <person name="Wang X."/>
            <person name="Wei L."/>
            <person name="Li C."/>
            <person name="Ma Q."/>
            <person name="Ju M."/>
            <person name="Zhao R."/>
            <person name="Li G."/>
            <person name="Mu C."/>
            <person name="Tian Q."/>
            <person name="Mei H."/>
            <person name="Zhang T."/>
            <person name="Gao T."/>
            <person name="Zhang H."/>
        </authorList>
    </citation>
    <scope>NUCLEOTIDE SEQUENCE</scope>
    <source>
        <strain evidence="1">G02</strain>
    </source>
</reference>
<sequence length="92" mass="10677">MKRDYSEWFVKYRVDRTAVAAAFPQMHYGDFSVFSLVRGKEGCSCLLLRTPSKIVRINLDCDTFEEIVYSRDALFRPSLPHAFEYIESLACV</sequence>
<proteinExistence type="predicted"/>